<dbReference type="GeneTree" id="ENSGT00940000153424"/>
<dbReference type="AlphaFoldDB" id="A0A8C7LD86"/>
<reference evidence="7" key="1">
    <citation type="submission" date="2025-08" db="UniProtKB">
        <authorList>
            <consortium name="Ensembl"/>
        </authorList>
    </citation>
    <scope>IDENTIFICATION</scope>
</reference>
<dbReference type="Proteomes" id="UP000694557">
    <property type="component" value="Unassembled WGS sequence"/>
</dbReference>
<dbReference type="Gene3D" id="3.30.200.20">
    <property type="entry name" value="Phosphorylase Kinase, domain 1"/>
    <property type="match status" value="1"/>
</dbReference>
<dbReference type="InterPro" id="IPR000719">
    <property type="entry name" value="Prot_kinase_dom"/>
</dbReference>
<organism evidence="7 8">
    <name type="scientific">Oncorhynchus kisutch</name>
    <name type="common">Coho salmon</name>
    <name type="synonym">Salmo kisutch</name>
    <dbReference type="NCBI Taxonomy" id="8019"/>
    <lineage>
        <taxon>Eukaryota</taxon>
        <taxon>Metazoa</taxon>
        <taxon>Chordata</taxon>
        <taxon>Craniata</taxon>
        <taxon>Vertebrata</taxon>
        <taxon>Euteleostomi</taxon>
        <taxon>Actinopterygii</taxon>
        <taxon>Neopterygii</taxon>
        <taxon>Teleostei</taxon>
        <taxon>Protacanthopterygii</taxon>
        <taxon>Salmoniformes</taxon>
        <taxon>Salmonidae</taxon>
        <taxon>Salmoninae</taxon>
        <taxon>Oncorhynchus</taxon>
    </lineage>
</organism>
<dbReference type="Ensembl" id="ENSOKIT00005120000.1">
    <property type="protein sequence ID" value="ENSOKIP00005112102.1"/>
    <property type="gene ID" value="ENSOKIG00005048786.1"/>
</dbReference>
<dbReference type="GO" id="GO:0043065">
    <property type="term" value="P:positive regulation of apoptotic process"/>
    <property type="evidence" value="ECO:0007669"/>
    <property type="project" value="TreeGrafter"/>
</dbReference>
<evidence type="ECO:0000256" key="3">
    <source>
        <dbReference type="ARBA" id="ARBA00022741"/>
    </source>
</evidence>
<protein>
    <submittedName>
        <fullName evidence="7">Death-associated protein kinase 2a</fullName>
    </submittedName>
</protein>
<sequence length="368" mass="42499">MLYIVFGQFAIVKRCWEKSTGLEFAAKFIKKRQSRSSRRGVRREEIEREVNILQQTQHANIVTFHDVYENLTDVVLVLELVSGGELFDFLAQKESLSEEEATQFIKQILEGVHYLHSRKIAHFDLKNVPLPRIKLIDFGLAHKIEAGAEFKNIFGTPEFVAPEIVNYEPLGLEADMWSIGVITYILLSGASPFLGETKQDTLANISAMNYEFDEEFFCRTSELAKSFIRQLLERDKILTIQDALDHPWIKPLNPCQALVRRLSVINLENFRRQYARRRWKVPLFTSADVSKCCTETQPKTPNSKQCRCRSTVARKNSLERPEPRKKPREEPGSEGWPVFLWLYWVDQRNQALRGGQSSSGCAGWRLET</sequence>
<feature type="domain" description="Protein kinase" evidence="6">
    <location>
        <begin position="1"/>
        <end position="249"/>
    </location>
</feature>
<keyword evidence="8" id="KW-1185">Reference proteome</keyword>
<dbReference type="InterPro" id="IPR011009">
    <property type="entry name" value="Kinase-like_dom_sf"/>
</dbReference>
<dbReference type="GO" id="GO:0035556">
    <property type="term" value="P:intracellular signal transduction"/>
    <property type="evidence" value="ECO:0007669"/>
    <property type="project" value="TreeGrafter"/>
</dbReference>
<name>A0A8C7LD86_ONCKI</name>
<keyword evidence="1" id="KW-0723">Serine/threonine-protein kinase</keyword>
<reference evidence="7" key="2">
    <citation type="submission" date="2025-09" db="UniProtKB">
        <authorList>
            <consortium name="Ensembl"/>
        </authorList>
    </citation>
    <scope>IDENTIFICATION</scope>
</reference>
<evidence type="ECO:0000256" key="2">
    <source>
        <dbReference type="ARBA" id="ARBA00022679"/>
    </source>
</evidence>
<dbReference type="Pfam" id="PF00069">
    <property type="entry name" value="Pkinase"/>
    <property type="match status" value="1"/>
</dbReference>
<evidence type="ECO:0000256" key="1">
    <source>
        <dbReference type="ARBA" id="ARBA00022527"/>
    </source>
</evidence>
<evidence type="ECO:0000313" key="7">
    <source>
        <dbReference type="Ensembl" id="ENSOKIP00005112102.1"/>
    </source>
</evidence>
<keyword evidence="3" id="KW-0547">Nucleotide-binding</keyword>
<dbReference type="GO" id="GO:0004674">
    <property type="term" value="F:protein serine/threonine kinase activity"/>
    <property type="evidence" value="ECO:0007669"/>
    <property type="project" value="UniProtKB-KW"/>
</dbReference>
<evidence type="ECO:0000259" key="6">
    <source>
        <dbReference type="PROSITE" id="PS50011"/>
    </source>
</evidence>
<dbReference type="FunFam" id="1.10.510.10:FF:000250">
    <property type="entry name" value="Death-associated protein kinase 3"/>
    <property type="match status" value="1"/>
</dbReference>
<keyword evidence="5" id="KW-0067">ATP-binding</keyword>
<evidence type="ECO:0000256" key="5">
    <source>
        <dbReference type="ARBA" id="ARBA00022840"/>
    </source>
</evidence>
<evidence type="ECO:0000256" key="4">
    <source>
        <dbReference type="ARBA" id="ARBA00022777"/>
    </source>
</evidence>
<dbReference type="GO" id="GO:0005634">
    <property type="term" value="C:nucleus"/>
    <property type="evidence" value="ECO:0007669"/>
    <property type="project" value="TreeGrafter"/>
</dbReference>
<dbReference type="PANTHER" id="PTHR24342">
    <property type="entry name" value="SERINE/THREONINE-PROTEIN KINASE 17"/>
    <property type="match status" value="1"/>
</dbReference>
<dbReference type="SUPFAM" id="SSF56112">
    <property type="entry name" value="Protein kinase-like (PK-like)"/>
    <property type="match status" value="1"/>
</dbReference>
<dbReference type="PROSITE" id="PS50011">
    <property type="entry name" value="PROTEIN_KINASE_DOM"/>
    <property type="match status" value="1"/>
</dbReference>
<dbReference type="GO" id="GO:0005737">
    <property type="term" value="C:cytoplasm"/>
    <property type="evidence" value="ECO:0007669"/>
    <property type="project" value="TreeGrafter"/>
</dbReference>
<evidence type="ECO:0000313" key="8">
    <source>
        <dbReference type="Proteomes" id="UP000694557"/>
    </source>
</evidence>
<keyword evidence="2" id="KW-0808">Transferase</keyword>
<dbReference type="Gene3D" id="1.10.510.10">
    <property type="entry name" value="Transferase(Phosphotransferase) domain 1"/>
    <property type="match status" value="1"/>
</dbReference>
<accession>A0A8C7LD86</accession>
<dbReference type="PANTHER" id="PTHR24342:SF15">
    <property type="entry name" value="DEATH-ASSOCIATED PROTEIN KINASE 2"/>
    <property type="match status" value="1"/>
</dbReference>
<dbReference type="GO" id="GO:0005524">
    <property type="term" value="F:ATP binding"/>
    <property type="evidence" value="ECO:0007669"/>
    <property type="project" value="UniProtKB-KW"/>
</dbReference>
<dbReference type="Gene3D" id="1.20.5.460">
    <property type="entry name" value="Single helix bin"/>
    <property type="match status" value="1"/>
</dbReference>
<keyword evidence="4" id="KW-0418">Kinase</keyword>
<proteinExistence type="predicted"/>